<evidence type="ECO:0000313" key="3">
    <source>
        <dbReference type="EMBL" id="NGP87041.1"/>
    </source>
</evidence>
<dbReference type="RefSeq" id="WP_165265435.1">
    <property type="nucleotide sequence ID" value="NZ_JAALLS010000002.1"/>
</dbReference>
<sequence length="271" mass="30512">MKKEQAKQLIEKYYEGQTSLEEEQRLQAFFQNEQIPEELQSHADYFRYTTVMRRENTDSGFDPLGKVEAEPDVPITPLDKSTESESGLGSRAVVWSLRIAAGFILLLIGFSAGQFLNNNGGASTEQVAALQQEVQQMKEALMYGGNYQQASAGERLSAVKNSTRFVSDNNELDRQITDILIYTMNNDNSVNVRMAAAEALFRFRDESPIQKALVKALPHQEDPQMQLTLIDMLVQLKAKGALNEMNKLLMDSDTREIVRKRLQAGIAELKT</sequence>
<feature type="transmembrane region" description="Helical" evidence="2">
    <location>
        <begin position="95"/>
        <end position="116"/>
    </location>
</feature>
<proteinExistence type="predicted"/>
<keyword evidence="2" id="KW-0472">Membrane</keyword>
<dbReference type="InterPro" id="IPR011989">
    <property type="entry name" value="ARM-like"/>
</dbReference>
<keyword evidence="2" id="KW-0812">Transmembrane</keyword>
<dbReference type="AlphaFoldDB" id="A0A6M1T514"/>
<evidence type="ECO:0000256" key="2">
    <source>
        <dbReference type="SAM" id="Phobius"/>
    </source>
</evidence>
<organism evidence="3 4">
    <name type="scientific">Fodinibius halophilus</name>
    <dbReference type="NCBI Taxonomy" id="1736908"/>
    <lineage>
        <taxon>Bacteria</taxon>
        <taxon>Pseudomonadati</taxon>
        <taxon>Balneolota</taxon>
        <taxon>Balneolia</taxon>
        <taxon>Balneolales</taxon>
        <taxon>Balneolaceae</taxon>
        <taxon>Fodinibius</taxon>
    </lineage>
</organism>
<protein>
    <submittedName>
        <fullName evidence="3">HEAT repeat domain-containing protein</fullName>
    </submittedName>
</protein>
<dbReference type="EMBL" id="JAALLS010000002">
    <property type="protein sequence ID" value="NGP87041.1"/>
    <property type="molecule type" value="Genomic_DNA"/>
</dbReference>
<gene>
    <name evidence="3" type="ORF">G3569_01640</name>
</gene>
<name>A0A6M1T514_9BACT</name>
<dbReference type="InterPro" id="IPR016024">
    <property type="entry name" value="ARM-type_fold"/>
</dbReference>
<comment type="caution">
    <text evidence="3">The sequence shown here is derived from an EMBL/GenBank/DDBJ whole genome shotgun (WGS) entry which is preliminary data.</text>
</comment>
<dbReference type="SUPFAM" id="SSF48371">
    <property type="entry name" value="ARM repeat"/>
    <property type="match status" value="1"/>
</dbReference>
<accession>A0A6M1T514</accession>
<evidence type="ECO:0000313" key="4">
    <source>
        <dbReference type="Proteomes" id="UP000479132"/>
    </source>
</evidence>
<keyword evidence="2" id="KW-1133">Transmembrane helix</keyword>
<dbReference type="Proteomes" id="UP000479132">
    <property type="component" value="Unassembled WGS sequence"/>
</dbReference>
<keyword evidence="4" id="KW-1185">Reference proteome</keyword>
<evidence type="ECO:0000256" key="1">
    <source>
        <dbReference type="SAM" id="MobiDB-lite"/>
    </source>
</evidence>
<feature type="region of interest" description="Disordered" evidence="1">
    <location>
        <begin position="59"/>
        <end position="85"/>
    </location>
</feature>
<reference evidence="3 4" key="1">
    <citation type="submission" date="2020-02" db="EMBL/GenBank/DDBJ databases">
        <title>Aliifodinibius halophilus 2W32, complete genome.</title>
        <authorList>
            <person name="Li Y."/>
            <person name="Wu S."/>
        </authorList>
    </citation>
    <scope>NUCLEOTIDE SEQUENCE [LARGE SCALE GENOMIC DNA]</scope>
    <source>
        <strain evidence="3 4">2W32</strain>
    </source>
</reference>
<dbReference type="Gene3D" id="1.25.10.10">
    <property type="entry name" value="Leucine-rich Repeat Variant"/>
    <property type="match status" value="1"/>
</dbReference>